<feature type="region of interest" description="Disordered" evidence="8">
    <location>
        <begin position="2208"/>
        <end position="2278"/>
    </location>
</feature>
<dbReference type="InterPro" id="IPR021990">
    <property type="entry name" value="Mediator_Med12_LCEWAV"/>
</dbReference>
<feature type="region of interest" description="Disordered" evidence="8">
    <location>
        <begin position="2345"/>
        <end position="2458"/>
    </location>
</feature>
<sequence length="2657" mass="306263">GKLGPLDVYPQEDKQREDELSAEFVRSGFKNQIPDLLCEYEYQSIGKDQTISNNSNFDNDVVRALLQIVNKKEESAVNAQIETSKKQSVPAKISQTFRPSLILMTGNQKTKESAYAWFKQLANNEPLIKLAKKIPVFNKRADNLPEILITLYEYQVSISRAVWYLKIMVLACTTHLNEANKKKRQTNIDVSSEWSIPLIRLLKEIFYRLQYFELSAHHHHGHHGLPPNMTLESFMNVENLNLILLPVINHSYLTEKKLKCLWSFTTKIMRAMLDQNLLDKQYILESLIDLLEKSTTSLNLSKSQQTFFANNTNDTFLTNRFLLSTISQNMYHFLQSEILCRRLAYFCCKRISNLFNEYSNVFFEKILKQIQQKYVQQKESLMQNAQKTDASNQTDQQALDLYKYIIKNDVPLSSIKSIFDKFTQCPVHRDQLIQLLSIVHAVQLGCMQALIWNKVGDGQTESPYNGSALDFLPCPPSTLLYTYDYLGITKETKEHIKRELEKSELSIKRRSIEIETKWATDKLKVAAIGIVQTKILAILDVLDKHCYDLSDVNETIEILYSQIFRKIDLNGQKPKKLENFLDIDCVLENEQESDEYLEEGEENEANRPLPDKDIINLLCDWATTSKRCGLHRIFYAVFLIKKRQIELIQQVKEFNKMIKKRLKKKLKLKMTKKVEDLGDKKENGRKRKLEEEDDIDLEDGGSEEAPNASKKIKLEPENIDDLKNNLNQCKIISKTQIATKIKKKYSQNIKKSNLEVAKNLRKIQALKKAQKNLKEKLLYEYPFQKILFDYLEQKSEILPQKQDMNYLVNVNSNNLEFTQLISLFHMLINCKIFSHDQFMRDLISRGDNFRNNLSDIKRPINVFMSFKKKQMETKQQQIKAPLKLPISRNSIEYPMSIEQHPPASMPPYNLPPHTPHLAPNSVPTPSNKSFEALKSNSQLSLKSTSSTNGNSQTSKLAVFVLNLPMPHTQTYQHERNQRFVLLYGFGSKKQEILEKIHSLTKHFQKIFSRKYSIDLNETTTITSLKKAPGSSSSNQISQSTNINSTKHFNVITNSHVTLNSSELDNLNQIQFEYSKMSFYDQYSIIWKVNQNILDIYKSLEQKNYLPKLQYILFVFDLMETNMNIFNLFLFVIKLLQMGPNIEAYLKGKFVNAKNSQGSKLPYFEYLSHFYLNVIGVLRLHLISLVLWKDLACEVFKSFFKLVRHVEKPSKCSSHEKCALMLLNEMYTSCSYIKAQFPQFDSIANKIRAEKCFTQTPNLDKSANNQNNYQMRSDELLTSMITTTDHTIDEIENYIVSRNLYYNFVAHVFLSLSSLSKDDMLRVSNLCVELTSRCNVLITFWQNATKALHHRNTEPTKEKAMFNELLNKINIQNPKCKENFKLFLSILASRHCLILNDLIIMVVKTCVMACPGITSDQSHNASILEPSASLACHIIHYIFTSSPKPLKYRRSSTDQRMITASCRSIMFNTFLLVLKCLFLLSEPKKDTSNNRRNQSSSSTRLARDDKNDEQIELDQFASTVLQEICEHDWIKERCFHEGDNLLKTNQLLEPALGRRAQNLLHIICYPQSHELRKQNEQSSTKDFIRNILQNLDIWTLRESLLEFKLMIELEKQKERYYEYAVECLAKTTVDFLIDPEKTTQSSSSNLSRSTSQIDASQDSEKEPDPQFLKSPIISEKNENMLVDETNENISEVILAETDLNLNMDMDHNEEYDEFDNLGKSSTTQTVGVWLIAPLITRLPDTCQLKVLEHASKSLQELGKAFWNAKNKTEKETQAIKNIIAWNQQPFFSLLISCLKNTNNNEQHQQQRILLTSLFNGLTDFINGFNDVSQGKEDKILSEDPRIKQIMLDTLHIRLSLVGSMFDFILKNSNDFANWAWLFVQLISSGVIDPDNDQLLLTIIVDMLSVLVHHVIALEPNLESNKHYQNIIKKISKETKDFSDVPNTKAINYIRKIMPLNRSACLDTLVVESYSTTASKTLANLLDKRRGFKFARKEKISTWELIEGVKNASSLCLSWYGYNKLERKMLRYEYQQKLLLRHKHMNIHKELTLFKEKPEVPNDLIDLPEPVIIETVKKEQKPVLNSSVNKPPLSNMNTSSSLQSFLTSDQMKTNINSPALCNVPNADIVVLGSNLPNQMDMMMPQHVNPQIPMQQQHYMQGQQAQMSQQSHPSHPMMSQQMPQMAQNHTQIMNRLQNQMQQHQQMQQFGQTQNIQMPPNQMPVAGERKSLTRQISTPDKQRAGSGSTTKKQKSTTPRKNSNLKNAANPQIPGPMPGVQGVPNAPQVNKMMPTQTNQFIPNQMIPNQGFPPNQQMQMTNRPLNQQQGGMMQPGMVQQPVQNINQRIPPQANQQNFFQNQPPQSLTPQPPTSSNQIPNQAQFAQGGQRIPQQQQQPPPSQGQIPPQSNRMGYPPNQPMTQQPVQPLNQARKPVPMPPNQPKPMPGYQPQMNQPRPMVPQQGQQPANVQQFQNNPQIFNKQQPAMPVQRTGTPEPGMNMVQPNNPMIQKPGQPQAGQNFINQQQGPRPQLPQQQVQQAQQQRMFNTSTPPNPNVGLQLPTSQSGQAQPGQNMNWQQQRQQPIQRPGQMPPQQQIQQPPQFPQQQQQQYLQKQLSGPPIMNNQQMQPGQQQQAFNLQQQQQQQRIGQQQQQQQPPPHQQNQQQYQNY</sequence>
<evidence type="ECO:0000256" key="6">
    <source>
        <dbReference type="ARBA" id="ARBA00023163"/>
    </source>
</evidence>
<comment type="similarity">
    <text evidence="2">Belongs to the Mediator complex subunit 12 family.</text>
</comment>
<feature type="compositionally biased region" description="Acidic residues" evidence="8">
    <location>
        <begin position="691"/>
        <end position="702"/>
    </location>
</feature>
<comment type="caution">
    <text evidence="10">The sequence shown here is derived from an EMBL/GenBank/DDBJ whole genome shotgun (WGS) entry which is preliminary data.</text>
</comment>
<proteinExistence type="inferred from homology"/>
<keyword evidence="6" id="KW-0804">Transcription</keyword>
<keyword evidence="3" id="KW-0678">Repressor</keyword>
<dbReference type="GO" id="GO:0016592">
    <property type="term" value="C:mediator complex"/>
    <property type="evidence" value="ECO:0007669"/>
    <property type="project" value="InterPro"/>
</dbReference>
<evidence type="ECO:0000259" key="9">
    <source>
        <dbReference type="SMART" id="SM01281"/>
    </source>
</evidence>
<reference evidence="10" key="1">
    <citation type="submission" date="2021-02" db="EMBL/GenBank/DDBJ databases">
        <authorList>
            <person name="Nowell W R."/>
        </authorList>
    </citation>
    <scope>NUCLEOTIDE SEQUENCE</scope>
    <source>
        <strain evidence="10">Ploen Becks lab</strain>
    </source>
</reference>
<dbReference type="EMBL" id="CAJNOC010000507">
    <property type="protein sequence ID" value="CAF0769756.1"/>
    <property type="molecule type" value="Genomic_DNA"/>
</dbReference>
<feature type="compositionally biased region" description="Low complexity" evidence="8">
    <location>
        <begin position="2345"/>
        <end position="2367"/>
    </location>
</feature>
<feature type="compositionally biased region" description="Low complexity" evidence="8">
    <location>
        <begin position="2513"/>
        <end position="2532"/>
    </location>
</feature>
<name>A0A813QL25_9BILA</name>
<feature type="region of interest" description="Disordered" evidence="8">
    <location>
        <begin position="1636"/>
        <end position="1669"/>
    </location>
</feature>
<feature type="compositionally biased region" description="Polar residues" evidence="8">
    <location>
        <begin position="2250"/>
        <end position="2261"/>
    </location>
</feature>
<comment type="subcellular location">
    <subcellularLocation>
        <location evidence="1">Nucleus</location>
    </subcellularLocation>
</comment>
<evidence type="ECO:0000256" key="5">
    <source>
        <dbReference type="ARBA" id="ARBA00023159"/>
    </source>
</evidence>
<evidence type="ECO:0000256" key="7">
    <source>
        <dbReference type="ARBA" id="ARBA00023242"/>
    </source>
</evidence>
<organism evidence="10 11">
    <name type="scientific">Brachionus calyciflorus</name>
    <dbReference type="NCBI Taxonomy" id="104777"/>
    <lineage>
        <taxon>Eukaryota</taxon>
        <taxon>Metazoa</taxon>
        <taxon>Spiralia</taxon>
        <taxon>Gnathifera</taxon>
        <taxon>Rotifera</taxon>
        <taxon>Eurotatoria</taxon>
        <taxon>Monogononta</taxon>
        <taxon>Pseudotrocha</taxon>
        <taxon>Ploima</taxon>
        <taxon>Brachionidae</taxon>
        <taxon>Brachionus</taxon>
    </lineage>
</organism>
<feature type="compositionally biased region" description="Pro residues" evidence="8">
    <location>
        <begin position="2425"/>
        <end position="2437"/>
    </location>
</feature>
<feature type="region of interest" description="Disordered" evidence="8">
    <location>
        <begin position="683"/>
        <end position="713"/>
    </location>
</feature>
<feature type="region of interest" description="Disordered" evidence="8">
    <location>
        <begin position="897"/>
        <end position="951"/>
    </location>
</feature>
<dbReference type="Proteomes" id="UP000663879">
    <property type="component" value="Unassembled WGS sequence"/>
</dbReference>
<dbReference type="Pfam" id="PF09497">
    <property type="entry name" value="Med12"/>
    <property type="match status" value="1"/>
</dbReference>
<feature type="compositionally biased region" description="Low complexity" evidence="8">
    <location>
        <begin position="1637"/>
        <end position="1650"/>
    </location>
</feature>
<evidence type="ECO:0000256" key="2">
    <source>
        <dbReference type="ARBA" id="ARBA00010289"/>
    </source>
</evidence>
<keyword evidence="5" id="KW-0010">Activator</keyword>
<feature type="region of interest" description="Disordered" evidence="8">
    <location>
        <begin position="2473"/>
        <end position="2657"/>
    </location>
</feature>
<evidence type="ECO:0000313" key="10">
    <source>
        <dbReference type="EMBL" id="CAF0769756.1"/>
    </source>
</evidence>
<keyword evidence="7" id="KW-0539">Nucleus</keyword>
<evidence type="ECO:0000256" key="3">
    <source>
        <dbReference type="ARBA" id="ARBA00022491"/>
    </source>
</evidence>
<accession>A0A813QL25</accession>
<dbReference type="OrthoDB" id="20828at2759"/>
<feature type="domain" description="Mediator complex subunit Med12" evidence="9">
    <location>
        <begin position="96"/>
        <end position="166"/>
    </location>
</feature>
<evidence type="ECO:0000256" key="4">
    <source>
        <dbReference type="ARBA" id="ARBA00023015"/>
    </source>
</evidence>
<gene>
    <name evidence="10" type="ORF">OXX778_LOCUS4886</name>
</gene>
<keyword evidence="11" id="KW-1185">Reference proteome</keyword>
<evidence type="ECO:0000313" key="11">
    <source>
        <dbReference type="Proteomes" id="UP000663879"/>
    </source>
</evidence>
<dbReference type="GO" id="GO:0045944">
    <property type="term" value="P:positive regulation of transcription by RNA polymerase II"/>
    <property type="evidence" value="ECO:0007669"/>
    <property type="project" value="TreeGrafter"/>
</dbReference>
<dbReference type="SMART" id="SM01281">
    <property type="entry name" value="Med12"/>
    <property type="match status" value="1"/>
</dbReference>
<dbReference type="GO" id="GO:0003713">
    <property type="term" value="F:transcription coactivator activity"/>
    <property type="evidence" value="ECO:0007669"/>
    <property type="project" value="TreeGrafter"/>
</dbReference>
<keyword evidence="4" id="KW-0805">Transcription regulation</keyword>
<evidence type="ECO:0000256" key="8">
    <source>
        <dbReference type="SAM" id="MobiDB-lite"/>
    </source>
</evidence>
<dbReference type="InterPro" id="IPR051647">
    <property type="entry name" value="Mediator_comp_sub12"/>
</dbReference>
<feature type="compositionally biased region" description="Pro residues" evidence="8">
    <location>
        <begin position="903"/>
        <end position="914"/>
    </location>
</feature>
<evidence type="ECO:0000256" key="1">
    <source>
        <dbReference type="ARBA" id="ARBA00004123"/>
    </source>
</evidence>
<dbReference type="PANTHER" id="PTHR46007:SF11">
    <property type="entry name" value="MEDIATOR OF RNA POLYMERASE II TRANSCRIPTION SUBUNIT 12"/>
    <property type="match status" value="1"/>
</dbReference>
<feature type="non-terminal residue" evidence="10">
    <location>
        <position position="1"/>
    </location>
</feature>
<dbReference type="InterPro" id="IPR019035">
    <property type="entry name" value="Mediator_Med12"/>
</dbReference>
<protein>
    <recommendedName>
        <fullName evidence="9">Mediator complex subunit Med12 domain-containing protein</fullName>
    </recommendedName>
</protein>
<feature type="compositionally biased region" description="Low complexity" evidence="8">
    <location>
        <begin position="2376"/>
        <end position="2399"/>
    </location>
</feature>
<feature type="compositionally biased region" description="Polar residues" evidence="8">
    <location>
        <begin position="2409"/>
        <end position="2419"/>
    </location>
</feature>
<dbReference type="PANTHER" id="PTHR46007">
    <property type="entry name" value="MEDIATOR OF RNA POLYMERASE II TRANSCRIPTION SUBUNIT 12"/>
    <property type="match status" value="1"/>
</dbReference>
<dbReference type="Pfam" id="PF12145">
    <property type="entry name" value="Med12-LCEWAV"/>
    <property type="match status" value="2"/>
</dbReference>
<feature type="compositionally biased region" description="Low complexity" evidence="8">
    <location>
        <begin position="2556"/>
        <end position="2657"/>
    </location>
</feature>
<feature type="compositionally biased region" description="Low complexity" evidence="8">
    <location>
        <begin position="934"/>
        <end position="951"/>
    </location>
</feature>